<name>A0A976FKG0_BRELC</name>
<evidence type="ECO:0000313" key="1">
    <source>
        <dbReference type="EMBL" id="TDH68258.1"/>
    </source>
</evidence>
<proteinExistence type="predicted"/>
<keyword evidence="2" id="KW-1185">Reference proteome</keyword>
<comment type="caution">
    <text evidence="1">The sequence shown here is derived from an EMBL/GenBank/DDBJ whole genome shotgun (WGS) entry which is preliminary data.</text>
</comment>
<reference evidence="1 2" key="1">
    <citation type="journal article" date="2021" name="Genome Biol.">
        <title>AFLAP: assembly-free linkage analysis pipeline using k-mers from genome sequencing data.</title>
        <authorList>
            <person name="Fletcher K."/>
            <person name="Zhang L."/>
            <person name="Gil J."/>
            <person name="Han R."/>
            <person name="Cavanaugh K."/>
            <person name="Michelmore R."/>
        </authorList>
    </citation>
    <scope>NUCLEOTIDE SEQUENCE [LARGE SCALE GENOMIC DNA]</scope>
    <source>
        <strain evidence="1 2">SF5</strain>
    </source>
</reference>
<dbReference type="AlphaFoldDB" id="A0A976FKG0"/>
<dbReference type="EMBL" id="SHOA02000003">
    <property type="protein sequence ID" value="TDH68258.1"/>
    <property type="molecule type" value="Genomic_DNA"/>
</dbReference>
<dbReference type="RefSeq" id="XP_067817757.1">
    <property type="nucleotide sequence ID" value="XM_067966938.1"/>
</dbReference>
<evidence type="ECO:0000313" key="2">
    <source>
        <dbReference type="Proteomes" id="UP000294530"/>
    </source>
</evidence>
<gene>
    <name evidence="1" type="ORF">CCR75_008891</name>
</gene>
<protein>
    <submittedName>
        <fullName evidence="1">Uncharacterized protein</fullName>
    </submittedName>
</protein>
<organism evidence="1 2">
    <name type="scientific">Bremia lactucae</name>
    <name type="common">Lettuce downy mildew</name>
    <dbReference type="NCBI Taxonomy" id="4779"/>
    <lineage>
        <taxon>Eukaryota</taxon>
        <taxon>Sar</taxon>
        <taxon>Stramenopiles</taxon>
        <taxon>Oomycota</taxon>
        <taxon>Peronosporomycetes</taxon>
        <taxon>Peronosporales</taxon>
        <taxon>Peronosporaceae</taxon>
        <taxon>Bremia</taxon>
    </lineage>
</organism>
<dbReference type="KEGG" id="blac:94352609"/>
<accession>A0A976FKG0</accession>
<sequence length="63" mass="7187">MAKVITHAWASWSFGMFTELQTELRKDIAMGQRIEGSQKIASLAQTKIRICLSQLWDEDRGCT</sequence>
<dbReference type="Proteomes" id="UP000294530">
    <property type="component" value="Unassembled WGS sequence"/>
</dbReference>
<dbReference type="GeneID" id="94352609"/>